<evidence type="ECO:0000256" key="1">
    <source>
        <dbReference type="SAM" id="MobiDB-lite"/>
    </source>
</evidence>
<dbReference type="AlphaFoldDB" id="A0A6M3MB42"/>
<feature type="transmembrane region" description="Helical" evidence="2">
    <location>
        <begin position="65"/>
        <end position="83"/>
    </location>
</feature>
<organism evidence="3">
    <name type="scientific">viral metagenome</name>
    <dbReference type="NCBI Taxonomy" id="1070528"/>
    <lineage>
        <taxon>unclassified sequences</taxon>
        <taxon>metagenomes</taxon>
        <taxon>organismal metagenomes</taxon>
    </lineage>
</organism>
<feature type="compositionally biased region" description="Polar residues" evidence="1">
    <location>
        <begin position="9"/>
        <end position="18"/>
    </location>
</feature>
<reference evidence="3" key="1">
    <citation type="submission" date="2020-03" db="EMBL/GenBank/DDBJ databases">
        <title>The deep terrestrial virosphere.</title>
        <authorList>
            <person name="Holmfeldt K."/>
            <person name="Nilsson E."/>
            <person name="Simone D."/>
            <person name="Lopez-Fernandez M."/>
            <person name="Wu X."/>
            <person name="de Brujin I."/>
            <person name="Lundin D."/>
            <person name="Andersson A."/>
            <person name="Bertilsson S."/>
            <person name="Dopson M."/>
        </authorList>
    </citation>
    <scope>NUCLEOTIDE SEQUENCE</scope>
    <source>
        <strain evidence="3">MM171B01415</strain>
    </source>
</reference>
<evidence type="ECO:0000256" key="2">
    <source>
        <dbReference type="SAM" id="Phobius"/>
    </source>
</evidence>
<feature type="transmembrane region" description="Helical" evidence="2">
    <location>
        <begin position="32"/>
        <end position="53"/>
    </location>
</feature>
<evidence type="ECO:0000313" key="3">
    <source>
        <dbReference type="EMBL" id="QJB02209.1"/>
    </source>
</evidence>
<feature type="region of interest" description="Disordered" evidence="1">
    <location>
        <begin position="1"/>
        <end position="20"/>
    </location>
</feature>
<protein>
    <submittedName>
        <fullName evidence="3">Uncharacterized protein</fullName>
    </submittedName>
</protein>
<proteinExistence type="predicted"/>
<keyword evidence="2" id="KW-0812">Transmembrane</keyword>
<dbReference type="EMBL" id="MT143766">
    <property type="protein sequence ID" value="QJB02209.1"/>
    <property type="molecule type" value="Genomic_DNA"/>
</dbReference>
<name>A0A6M3MB42_9ZZZZ</name>
<accession>A0A6M3MB42</accession>
<gene>
    <name evidence="3" type="ORF">MM171B01415_0007</name>
</gene>
<keyword evidence="2" id="KW-0472">Membrane</keyword>
<keyword evidence="2" id="KW-1133">Transmembrane helix</keyword>
<sequence length="215" mass="24167">MIADRVEATNKNNGCAEQNKTETDRHMRILKVALLLHVLISISIIAISTIVFYQGMIGKIEPRDMAVIFLGLFVMQLIINAIRKYVFRNRAKRVGMGLVSYAKVIVPRGEFVDLGVKAGEDLYEKGIIPTNALSKRECVYIVEIEIGEFKEAPVLILSSTYHSKTAVHELNNGMGLSNRVSYMFNIVARSGEFINFQFNSGGIVKKFVVNEYYIP</sequence>